<reference evidence="1" key="1">
    <citation type="submission" date="2019-08" db="EMBL/GenBank/DDBJ databases">
        <title>The genome of the North American firefly Photinus pyralis.</title>
        <authorList>
            <consortium name="Photinus pyralis genome working group"/>
            <person name="Fallon T.R."/>
            <person name="Sander Lower S.E."/>
            <person name="Weng J.-K."/>
        </authorList>
    </citation>
    <scope>NUCLEOTIDE SEQUENCE</scope>
    <source>
        <strain evidence="1">TRF0915ILg1</strain>
        <tissue evidence="1">Whole body</tissue>
    </source>
</reference>
<dbReference type="OrthoDB" id="6800255at2759"/>
<comment type="caution">
    <text evidence="1">The sequence shown here is derived from an EMBL/GenBank/DDBJ whole genome shotgun (WGS) entry which is preliminary data.</text>
</comment>
<proteinExistence type="predicted"/>
<name>A0A8K0CRN4_IGNLU</name>
<dbReference type="AlphaFoldDB" id="A0A8K0CRN4"/>
<dbReference type="EMBL" id="VTPC01060111">
    <property type="protein sequence ID" value="KAF2889961.1"/>
    <property type="molecule type" value="Genomic_DNA"/>
</dbReference>
<evidence type="ECO:0000313" key="1">
    <source>
        <dbReference type="EMBL" id="KAF2889961.1"/>
    </source>
</evidence>
<keyword evidence="2" id="KW-1185">Reference proteome</keyword>
<dbReference type="Proteomes" id="UP000801492">
    <property type="component" value="Unassembled WGS sequence"/>
</dbReference>
<evidence type="ECO:0000313" key="2">
    <source>
        <dbReference type="Proteomes" id="UP000801492"/>
    </source>
</evidence>
<organism evidence="1 2">
    <name type="scientific">Ignelater luminosus</name>
    <name type="common">Cucubano</name>
    <name type="synonym">Pyrophorus luminosus</name>
    <dbReference type="NCBI Taxonomy" id="2038154"/>
    <lineage>
        <taxon>Eukaryota</taxon>
        <taxon>Metazoa</taxon>
        <taxon>Ecdysozoa</taxon>
        <taxon>Arthropoda</taxon>
        <taxon>Hexapoda</taxon>
        <taxon>Insecta</taxon>
        <taxon>Pterygota</taxon>
        <taxon>Neoptera</taxon>
        <taxon>Endopterygota</taxon>
        <taxon>Coleoptera</taxon>
        <taxon>Polyphaga</taxon>
        <taxon>Elateriformia</taxon>
        <taxon>Elateroidea</taxon>
        <taxon>Elateridae</taxon>
        <taxon>Agrypninae</taxon>
        <taxon>Pyrophorini</taxon>
        <taxon>Ignelater</taxon>
    </lineage>
</organism>
<feature type="non-terminal residue" evidence="1">
    <location>
        <position position="1"/>
    </location>
</feature>
<accession>A0A8K0CRN4</accession>
<sequence>GAASLVCRQCLEEATCVDAEIGNIREQAQNHQQAICSDAFAVQEKSAECAKDAANGQLEIIKAASNNFDACIQGA</sequence>
<protein>
    <submittedName>
        <fullName evidence="1">Uncharacterized protein</fullName>
    </submittedName>
</protein>
<gene>
    <name evidence="1" type="ORF">ILUMI_16212</name>
</gene>